<dbReference type="GO" id="GO:0010181">
    <property type="term" value="F:FMN binding"/>
    <property type="evidence" value="ECO:0007669"/>
    <property type="project" value="InterPro"/>
</dbReference>
<evidence type="ECO:0000256" key="2">
    <source>
        <dbReference type="ARBA" id="ARBA00023002"/>
    </source>
</evidence>
<comment type="caution">
    <text evidence="4">The sequence shown here is derived from an EMBL/GenBank/DDBJ whole genome shotgun (WGS) entry which is preliminary data.</text>
</comment>
<feature type="domain" description="NADH:flavin oxidoreductase/NADH oxidase N-terminal" evidence="3">
    <location>
        <begin position="4"/>
        <end position="315"/>
    </location>
</feature>
<reference evidence="4 5" key="1">
    <citation type="submission" date="2020-04" db="EMBL/GenBank/DDBJ databases">
        <title>Arthrobacter sp. nov.</title>
        <authorList>
            <person name="Liu S."/>
        </authorList>
    </citation>
    <scope>NUCLEOTIDE SEQUENCE [LARGE SCALE GENOMIC DNA]</scope>
    <source>
        <strain evidence="4 5">E918</strain>
    </source>
</reference>
<dbReference type="CDD" id="cd02803">
    <property type="entry name" value="OYE_like_FMN_family"/>
    <property type="match status" value="1"/>
</dbReference>
<dbReference type="PANTHER" id="PTHR43656:SF2">
    <property type="entry name" value="BINDING OXIDOREDUCTASE, PUTATIVE (AFU_ORTHOLOGUE AFUA_2G08260)-RELATED"/>
    <property type="match status" value="1"/>
</dbReference>
<sequence>MDPLFTPLSFSRGPAMKNRFMLAPMTNKQSNLDGTVSDQEISWLLRRARGGFAHIVTCASTVQPCGRGFPGEIGVYDDMHLPGLRKLASALAGAGSVASVQLNHAGIRADSTGRVGPSADAETGARALTVEEIEAVIDSFADAAARAEAAGFHGVQIHGAHGYLIAQFLSRTINRRTDQYGGSLENRSRLLFRVVNAIRRRCGKDFQLGIRISPERYGQDFFDVRETVQRLLDEALIDYLDMSLWNIFKEPDDERAHGKSIMAHFLELDRGPVRVGVAGRIVDPETARACLDAGADYVALGKVAILHGDYPNRVSGDPAFKPRWLPVTPEYLRGQAVGESFIKYLASYMRNFVEGVHPRAGGSGVKSAWTDEQLGLVPVSSK</sequence>
<gene>
    <name evidence="4" type="ORF">HGG74_15395</name>
</gene>
<organism evidence="4 5">
    <name type="scientific">Arthrobacter mobilis</name>
    <dbReference type="NCBI Taxonomy" id="2724944"/>
    <lineage>
        <taxon>Bacteria</taxon>
        <taxon>Bacillati</taxon>
        <taxon>Actinomycetota</taxon>
        <taxon>Actinomycetes</taxon>
        <taxon>Micrococcales</taxon>
        <taxon>Micrococcaceae</taxon>
        <taxon>Arthrobacter</taxon>
    </lineage>
</organism>
<evidence type="ECO:0000313" key="5">
    <source>
        <dbReference type="Proteomes" id="UP000544090"/>
    </source>
</evidence>
<dbReference type="Gene3D" id="3.20.20.70">
    <property type="entry name" value="Aldolase class I"/>
    <property type="match status" value="1"/>
</dbReference>
<dbReference type="RefSeq" id="WP_168487744.1">
    <property type="nucleotide sequence ID" value="NZ_JAAZSQ010000017.1"/>
</dbReference>
<keyword evidence="2" id="KW-0560">Oxidoreductase</keyword>
<dbReference type="AlphaFoldDB" id="A0A7X6K6I9"/>
<dbReference type="InterPro" id="IPR001155">
    <property type="entry name" value="OxRdtase_FMN_N"/>
</dbReference>
<evidence type="ECO:0000256" key="1">
    <source>
        <dbReference type="ARBA" id="ARBA00022630"/>
    </source>
</evidence>
<evidence type="ECO:0000313" key="4">
    <source>
        <dbReference type="EMBL" id="NKX55899.1"/>
    </source>
</evidence>
<name>A0A7X6K6I9_9MICC</name>
<dbReference type="InterPro" id="IPR051799">
    <property type="entry name" value="NADH_flavin_oxidoreductase"/>
</dbReference>
<protein>
    <submittedName>
        <fullName evidence="4">NADH:flavin oxidoreductase</fullName>
    </submittedName>
</protein>
<keyword evidence="5" id="KW-1185">Reference proteome</keyword>
<dbReference type="GO" id="GO:0016491">
    <property type="term" value="F:oxidoreductase activity"/>
    <property type="evidence" value="ECO:0007669"/>
    <property type="project" value="UniProtKB-KW"/>
</dbReference>
<proteinExistence type="predicted"/>
<dbReference type="Proteomes" id="UP000544090">
    <property type="component" value="Unassembled WGS sequence"/>
</dbReference>
<dbReference type="InterPro" id="IPR013785">
    <property type="entry name" value="Aldolase_TIM"/>
</dbReference>
<dbReference type="Pfam" id="PF00724">
    <property type="entry name" value="Oxidored_FMN"/>
    <property type="match status" value="1"/>
</dbReference>
<dbReference type="PANTHER" id="PTHR43656">
    <property type="entry name" value="BINDING OXIDOREDUCTASE, PUTATIVE (AFU_ORTHOLOGUE AFUA_2G08260)-RELATED"/>
    <property type="match status" value="1"/>
</dbReference>
<accession>A0A7X6K6I9</accession>
<keyword evidence="1" id="KW-0285">Flavoprotein</keyword>
<evidence type="ECO:0000259" key="3">
    <source>
        <dbReference type="Pfam" id="PF00724"/>
    </source>
</evidence>
<dbReference type="SUPFAM" id="SSF51395">
    <property type="entry name" value="FMN-linked oxidoreductases"/>
    <property type="match status" value="1"/>
</dbReference>
<dbReference type="EMBL" id="JAAZSQ010000017">
    <property type="protein sequence ID" value="NKX55899.1"/>
    <property type="molecule type" value="Genomic_DNA"/>
</dbReference>